<dbReference type="Pfam" id="PF00931">
    <property type="entry name" value="NB-ARC"/>
    <property type="match status" value="1"/>
</dbReference>
<dbReference type="InterPro" id="IPR058922">
    <property type="entry name" value="WHD_DRP"/>
</dbReference>
<dbReference type="EMBL" id="JABTTQ020000008">
    <property type="protein sequence ID" value="KAK6151108.1"/>
    <property type="molecule type" value="Genomic_DNA"/>
</dbReference>
<evidence type="ECO:0000256" key="3">
    <source>
        <dbReference type="ARBA" id="ARBA00008894"/>
    </source>
</evidence>
<evidence type="ECO:0000256" key="8">
    <source>
        <dbReference type="ARBA" id="ARBA00022741"/>
    </source>
</evidence>
<comment type="caution">
    <text evidence="13">The sequence shown here is derived from an EMBL/GenBank/DDBJ whole genome shotgun (WGS) entry which is preliminary data.</text>
</comment>
<dbReference type="InterPro" id="IPR036388">
    <property type="entry name" value="WH-like_DNA-bd_sf"/>
</dbReference>
<keyword evidence="4" id="KW-0963">Cytoplasm</keyword>
<dbReference type="InterPro" id="IPR002182">
    <property type="entry name" value="NB-ARC"/>
</dbReference>
<comment type="function">
    <text evidence="1">Confers resistance to late blight (Phytophthora infestans) races carrying the avirulence gene Avr1. Resistance proteins guard the plant against pathogens that contain an appropriate avirulence protein via an indirect interaction with this avirulence protein. That triggers a defense system including the hypersensitive response, which restricts the pathogen growth.</text>
</comment>
<proteinExistence type="inferred from homology"/>
<protein>
    <submittedName>
        <fullName evidence="13">Uncharacterized protein</fullName>
    </submittedName>
</protein>
<dbReference type="SUPFAM" id="SSF52058">
    <property type="entry name" value="L domain-like"/>
    <property type="match status" value="1"/>
</dbReference>
<evidence type="ECO:0000256" key="9">
    <source>
        <dbReference type="ARBA" id="ARBA00022821"/>
    </source>
</evidence>
<keyword evidence="6" id="KW-0381">Hypersensitive response</keyword>
<dbReference type="Gene3D" id="1.10.10.10">
    <property type="entry name" value="Winged helix-like DNA-binding domain superfamily/Winged helix DNA-binding domain"/>
    <property type="match status" value="1"/>
</dbReference>
<keyword evidence="7" id="KW-0677">Repeat</keyword>
<dbReference type="PANTHER" id="PTHR23155">
    <property type="entry name" value="DISEASE RESISTANCE PROTEIN RP"/>
    <property type="match status" value="1"/>
</dbReference>
<keyword evidence="9" id="KW-0611">Plant defense</keyword>
<evidence type="ECO:0000259" key="11">
    <source>
        <dbReference type="Pfam" id="PF00931"/>
    </source>
</evidence>
<evidence type="ECO:0000313" key="14">
    <source>
        <dbReference type="Proteomes" id="UP001318860"/>
    </source>
</evidence>
<keyword evidence="5" id="KW-0433">Leucine-rich repeat</keyword>
<gene>
    <name evidence="13" type="ORF">DH2020_016040</name>
</gene>
<keyword evidence="8" id="KW-0547">Nucleotide-binding</keyword>
<dbReference type="Proteomes" id="UP001318860">
    <property type="component" value="Unassembled WGS sequence"/>
</dbReference>
<accession>A0ABR0WUC8</accession>
<evidence type="ECO:0000313" key="13">
    <source>
        <dbReference type="EMBL" id="KAK6151108.1"/>
    </source>
</evidence>
<dbReference type="InterPro" id="IPR032675">
    <property type="entry name" value="LRR_dom_sf"/>
</dbReference>
<dbReference type="SUPFAM" id="SSF52540">
    <property type="entry name" value="P-loop containing nucleoside triphosphate hydrolases"/>
    <property type="match status" value="1"/>
</dbReference>
<dbReference type="Pfam" id="PF23559">
    <property type="entry name" value="WHD_DRP"/>
    <property type="match status" value="1"/>
</dbReference>
<sequence length="1088" mass="125218">MDGSLSKFFEGIIEWSKEYNETKIHWSEPHLSVILSYALKLGLNFDSGMLISYALFCDNEHWHRRLEPDNYKAFTKLVLSFTQDLEELFVVPKLCDHEDKTTLKKNEVIAGFISFLVQLLYHKTALIVSFEDQVDRLQNELRFFVTVLGDTSILLEQVHHEKLLAEFEAVANEAGSVVHSFIFSMDRDFKAHRLDKALGVLLGHTDLLKANIIKFLNLMPFLNKGNMMYTKTAAVDSLFIVDSFLCDLEDLMNRKDDLVVDLMDQIKILYQGLMRSQSFINVLKGPQYSEIEERVKRGVMVISDVAYEAEYLINSYLVGDAPIWYLTIRLPDVIHEVEIIGNDLEEIKKTYNDTGAQKVAQHLNTQLSLQDKRNYVVDDIVVGFEDETVDILSQLVGGTEPLQLISIIGMPGLGKTTLAKKLYNHPTVNYRFDKRSWCVVSQTFEMKSLLSEILISLASEFSKDRILAMGEGSLVEHIYKSLKGRRYLIVMDDIWDSNVWNDLRRCFPNDGNGSRILFTSRQKNVAPPDSIIHEIPFLSNDQSWELLKKKVFHNTTCPPELLQIGKEIAANCGGLPLAIVVVAGILSTMDNDESSWKNVGGSLPSYILGDRDNFTMRILDLSYKNLPNHLKPCFLYFGAFLDYKEIPARNLMGLWIAEGFIRKEERKSAESVAEEYLAELIDKSLVIVAKRRSDGGVKACGVHDLFRDLCMKISAEENFLKLVVDDNYTIYEKGHRLLSFQRSLNAFSPHLRSFHGYQGELPFYVLNMKLLRVLNFEPLLCLAHLIGTEYLVHLRYLVINHFPPSIDSLVNLEYLRVQTTNKIFTIFAEVLKIPLEILMMVKLKYLQVIPRANYDTNCNTSGTNNIEFLSNYFISDVKDEEMLKCTPYLRKLKCYFPEPLRTGTSEYRYPDLCFLTQLESLKLTTHHRILIGVKIAEINFPSNIKKLTLNCLRLPWEETWKIGRLPNLEVLKLGSSAFVGKTWETRDGEFQKLRFLKLHGPSFTDWITSSEHFPRLQSLVLKFCEDMVEIPSCLGYIPTLQTIQVYMCHKRVVESAEHIQEEQRDNGNEELKFIITGECSSRFRFYVY</sequence>
<comment type="similarity">
    <text evidence="3">Belongs to the disease resistance NB-LRR family.</text>
</comment>
<evidence type="ECO:0000256" key="6">
    <source>
        <dbReference type="ARBA" id="ARBA00022667"/>
    </source>
</evidence>
<feature type="domain" description="NB-ARC" evidence="11">
    <location>
        <begin position="390"/>
        <end position="556"/>
    </location>
</feature>
<evidence type="ECO:0000256" key="10">
    <source>
        <dbReference type="ARBA" id="ARBA00022840"/>
    </source>
</evidence>
<evidence type="ECO:0000256" key="1">
    <source>
        <dbReference type="ARBA" id="ARBA00002074"/>
    </source>
</evidence>
<reference evidence="13 14" key="1">
    <citation type="journal article" date="2021" name="Comput. Struct. Biotechnol. J.">
        <title>De novo genome assembly of the potent medicinal plant Rehmannia glutinosa using nanopore technology.</title>
        <authorList>
            <person name="Ma L."/>
            <person name="Dong C."/>
            <person name="Song C."/>
            <person name="Wang X."/>
            <person name="Zheng X."/>
            <person name="Niu Y."/>
            <person name="Chen S."/>
            <person name="Feng W."/>
        </authorList>
    </citation>
    <scope>NUCLEOTIDE SEQUENCE [LARGE SCALE GENOMIC DNA]</scope>
    <source>
        <strain evidence="13">DH-2019</strain>
    </source>
</reference>
<feature type="domain" description="Disease resistance protein winged helix" evidence="12">
    <location>
        <begin position="645"/>
        <end position="710"/>
    </location>
</feature>
<evidence type="ECO:0000256" key="7">
    <source>
        <dbReference type="ARBA" id="ARBA00022737"/>
    </source>
</evidence>
<dbReference type="InterPro" id="IPR044974">
    <property type="entry name" value="Disease_R_plants"/>
</dbReference>
<evidence type="ECO:0000256" key="5">
    <source>
        <dbReference type="ARBA" id="ARBA00022614"/>
    </source>
</evidence>
<name>A0ABR0WUC8_REHGL</name>
<organism evidence="13 14">
    <name type="scientific">Rehmannia glutinosa</name>
    <name type="common">Chinese foxglove</name>
    <dbReference type="NCBI Taxonomy" id="99300"/>
    <lineage>
        <taxon>Eukaryota</taxon>
        <taxon>Viridiplantae</taxon>
        <taxon>Streptophyta</taxon>
        <taxon>Embryophyta</taxon>
        <taxon>Tracheophyta</taxon>
        <taxon>Spermatophyta</taxon>
        <taxon>Magnoliopsida</taxon>
        <taxon>eudicotyledons</taxon>
        <taxon>Gunneridae</taxon>
        <taxon>Pentapetalae</taxon>
        <taxon>asterids</taxon>
        <taxon>lamiids</taxon>
        <taxon>Lamiales</taxon>
        <taxon>Orobanchaceae</taxon>
        <taxon>Rehmannieae</taxon>
        <taxon>Rehmannia</taxon>
    </lineage>
</organism>
<dbReference type="PANTHER" id="PTHR23155:SF1152">
    <property type="entry name" value="AAA+ ATPASE DOMAIN-CONTAINING PROTEIN"/>
    <property type="match status" value="1"/>
</dbReference>
<dbReference type="Gene3D" id="1.10.8.430">
    <property type="entry name" value="Helical domain of apoptotic protease-activating factors"/>
    <property type="match status" value="1"/>
</dbReference>
<dbReference type="Gene3D" id="3.80.10.10">
    <property type="entry name" value="Ribonuclease Inhibitor"/>
    <property type="match status" value="1"/>
</dbReference>
<keyword evidence="14" id="KW-1185">Reference proteome</keyword>
<evidence type="ECO:0000256" key="2">
    <source>
        <dbReference type="ARBA" id="ARBA00004496"/>
    </source>
</evidence>
<comment type="subcellular location">
    <subcellularLocation>
        <location evidence="2">Cytoplasm</location>
    </subcellularLocation>
</comment>
<evidence type="ECO:0000256" key="4">
    <source>
        <dbReference type="ARBA" id="ARBA00022490"/>
    </source>
</evidence>
<dbReference type="PRINTS" id="PR00364">
    <property type="entry name" value="DISEASERSIST"/>
</dbReference>
<dbReference type="InterPro" id="IPR042197">
    <property type="entry name" value="Apaf_helical"/>
</dbReference>
<evidence type="ECO:0000259" key="12">
    <source>
        <dbReference type="Pfam" id="PF23559"/>
    </source>
</evidence>
<dbReference type="Gene3D" id="3.40.50.300">
    <property type="entry name" value="P-loop containing nucleotide triphosphate hydrolases"/>
    <property type="match status" value="1"/>
</dbReference>
<dbReference type="InterPro" id="IPR027417">
    <property type="entry name" value="P-loop_NTPase"/>
</dbReference>
<keyword evidence="10" id="KW-0067">ATP-binding</keyword>